<feature type="compositionally biased region" description="Polar residues" evidence="1">
    <location>
        <begin position="106"/>
        <end position="117"/>
    </location>
</feature>
<accession>A0AAV2STB0</accession>
<evidence type="ECO:0000313" key="3">
    <source>
        <dbReference type="Proteomes" id="UP001497623"/>
    </source>
</evidence>
<reference evidence="2 3" key="1">
    <citation type="submission" date="2024-05" db="EMBL/GenBank/DDBJ databases">
        <authorList>
            <person name="Wallberg A."/>
        </authorList>
    </citation>
    <scope>NUCLEOTIDE SEQUENCE [LARGE SCALE GENOMIC DNA]</scope>
</reference>
<feature type="region of interest" description="Disordered" evidence="1">
    <location>
        <begin position="101"/>
        <end position="123"/>
    </location>
</feature>
<evidence type="ECO:0000256" key="1">
    <source>
        <dbReference type="SAM" id="MobiDB-lite"/>
    </source>
</evidence>
<sequence length="123" mass="13972">MTLGVLWPRCIILHLSTLNSIFHFFAHSRTLFRSSCSSLLPCMSCDLLLFLFVTIRLNNLLSSANRLKDERTPGKKLLQTVVIPTLTFGAETWPQLTGIDKRRNEQNTNLIPKQTPKSSKDNT</sequence>
<dbReference type="Proteomes" id="UP001497623">
    <property type="component" value="Unassembled WGS sequence"/>
</dbReference>
<dbReference type="EMBL" id="CAXKWB010128895">
    <property type="protein sequence ID" value="CAL4241080.1"/>
    <property type="molecule type" value="Genomic_DNA"/>
</dbReference>
<comment type="caution">
    <text evidence="2">The sequence shown here is derived from an EMBL/GenBank/DDBJ whole genome shotgun (WGS) entry which is preliminary data.</text>
</comment>
<evidence type="ECO:0000313" key="2">
    <source>
        <dbReference type="EMBL" id="CAL4241080.1"/>
    </source>
</evidence>
<keyword evidence="3" id="KW-1185">Reference proteome</keyword>
<name>A0AAV2STB0_MEGNR</name>
<gene>
    <name evidence="2" type="ORF">MNOR_LOCUS40657</name>
</gene>
<organism evidence="2 3">
    <name type="scientific">Meganyctiphanes norvegica</name>
    <name type="common">Northern krill</name>
    <name type="synonym">Thysanopoda norvegica</name>
    <dbReference type="NCBI Taxonomy" id="48144"/>
    <lineage>
        <taxon>Eukaryota</taxon>
        <taxon>Metazoa</taxon>
        <taxon>Ecdysozoa</taxon>
        <taxon>Arthropoda</taxon>
        <taxon>Crustacea</taxon>
        <taxon>Multicrustacea</taxon>
        <taxon>Malacostraca</taxon>
        <taxon>Eumalacostraca</taxon>
        <taxon>Eucarida</taxon>
        <taxon>Euphausiacea</taxon>
        <taxon>Euphausiidae</taxon>
        <taxon>Meganyctiphanes</taxon>
    </lineage>
</organism>
<proteinExistence type="predicted"/>
<protein>
    <submittedName>
        <fullName evidence="2">Uncharacterized protein</fullName>
    </submittedName>
</protein>
<dbReference type="AlphaFoldDB" id="A0AAV2STB0"/>